<feature type="transmembrane region" description="Helical" evidence="7">
    <location>
        <begin position="57"/>
        <end position="80"/>
    </location>
</feature>
<keyword evidence="10" id="KW-1185">Reference proteome</keyword>
<dbReference type="PANTHER" id="PTHR30576">
    <property type="entry name" value="COLANIC BIOSYNTHESIS UDP-GLUCOSE LIPID CARRIER TRANSFERASE"/>
    <property type="match status" value="1"/>
</dbReference>
<accession>A0A1T4W6U8</accession>
<dbReference type="GO" id="GO:0016020">
    <property type="term" value="C:membrane"/>
    <property type="evidence" value="ECO:0007669"/>
    <property type="project" value="UniProtKB-SubCell"/>
</dbReference>
<comment type="subcellular location">
    <subcellularLocation>
        <location evidence="1">Membrane</location>
        <topology evidence="1">Multi-pass membrane protein</topology>
    </subcellularLocation>
</comment>
<dbReference type="NCBIfam" id="TIGR03023">
    <property type="entry name" value="WcaJ_sugtrans"/>
    <property type="match status" value="1"/>
</dbReference>
<dbReference type="InterPro" id="IPR003362">
    <property type="entry name" value="Bact_transf"/>
</dbReference>
<proteinExistence type="inferred from homology"/>
<feature type="transmembrane region" description="Helical" evidence="7">
    <location>
        <begin position="12"/>
        <end position="31"/>
    </location>
</feature>
<evidence type="ECO:0000256" key="6">
    <source>
        <dbReference type="ARBA" id="ARBA00023136"/>
    </source>
</evidence>
<dbReference type="Proteomes" id="UP000190286">
    <property type="component" value="Unassembled WGS sequence"/>
</dbReference>
<feature type="transmembrane region" description="Helical" evidence="7">
    <location>
        <begin position="118"/>
        <end position="138"/>
    </location>
</feature>
<dbReference type="Gene3D" id="3.40.50.720">
    <property type="entry name" value="NAD(P)-binding Rossmann-like Domain"/>
    <property type="match status" value="1"/>
</dbReference>
<dbReference type="GO" id="GO:0016780">
    <property type="term" value="F:phosphotransferase activity, for other substituted phosphate groups"/>
    <property type="evidence" value="ECO:0007669"/>
    <property type="project" value="TreeGrafter"/>
</dbReference>
<evidence type="ECO:0000313" key="10">
    <source>
        <dbReference type="Proteomes" id="UP000190286"/>
    </source>
</evidence>
<organism evidence="9 10">
    <name type="scientific">Gemmiger formicilis</name>
    <dbReference type="NCBI Taxonomy" id="745368"/>
    <lineage>
        <taxon>Bacteria</taxon>
        <taxon>Bacillati</taxon>
        <taxon>Bacillota</taxon>
        <taxon>Clostridia</taxon>
        <taxon>Eubacteriales</taxon>
        <taxon>Gemmiger</taxon>
    </lineage>
</organism>
<name>A0A1T4W6U8_9FIRM</name>
<dbReference type="RefSeq" id="WP_078783087.1">
    <property type="nucleotide sequence ID" value="NZ_FUYF01000001.1"/>
</dbReference>
<keyword evidence="3 9" id="KW-0808">Transferase</keyword>
<evidence type="ECO:0000256" key="2">
    <source>
        <dbReference type="ARBA" id="ARBA00006464"/>
    </source>
</evidence>
<evidence type="ECO:0000313" key="9">
    <source>
        <dbReference type="EMBL" id="SKA73002.1"/>
    </source>
</evidence>
<dbReference type="PANTHER" id="PTHR30576:SF0">
    <property type="entry name" value="UNDECAPRENYL-PHOSPHATE N-ACETYLGALACTOSAMINYL 1-PHOSPHATE TRANSFERASE-RELATED"/>
    <property type="match status" value="1"/>
</dbReference>
<keyword evidence="5 7" id="KW-1133">Transmembrane helix</keyword>
<keyword evidence="6 7" id="KW-0472">Membrane</keyword>
<dbReference type="InterPro" id="IPR017473">
    <property type="entry name" value="Undecaprenyl-P_gluc_Ptfrase"/>
</dbReference>
<evidence type="ECO:0000256" key="5">
    <source>
        <dbReference type="ARBA" id="ARBA00022989"/>
    </source>
</evidence>
<dbReference type="Pfam" id="PF13727">
    <property type="entry name" value="CoA_binding_3"/>
    <property type="match status" value="1"/>
</dbReference>
<dbReference type="EMBL" id="FUYF01000001">
    <property type="protein sequence ID" value="SKA73002.1"/>
    <property type="molecule type" value="Genomic_DNA"/>
</dbReference>
<reference evidence="9 10" key="1">
    <citation type="submission" date="2017-02" db="EMBL/GenBank/DDBJ databases">
        <authorList>
            <person name="Peterson S.W."/>
        </authorList>
    </citation>
    <scope>NUCLEOTIDE SEQUENCE [LARGE SCALE GENOMIC DNA]</scope>
    <source>
        <strain evidence="9 10">ATCC 27749</strain>
    </source>
</reference>
<keyword evidence="4 7" id="KW-0812">Transmembrane</keyword>
<dbReference type="AlphaFoldDB" id="A0A1T4W6U8"/>
<feature type="domain" description="Bacterial sugar transferase" evidence="8">
    <location>
        <begin position="283"/>
        <end position="459"/>
    </location>
</feature>
<feature type="transmembrane region" description="Helical" evidence="7">
    <location>
        <begin position="92"/>
        <end position="112"/>
    </location>
</feature>
<protein>
    <submittedName>
        <fullName evidence="9">Undecaprenyl-phosphate glucose phosphotransferase</fullName>
    </submittedName>
</protein>
<dbReference type="STRING" id="745368.SAMN02745178_00062"/>
<gene>
    <name evidence="9" type="ORF">SAMN02745178_00062</name>
</gene>
<evidence type="ECO:0000256" key="7">
    <source>
        <dbReference type="SAM" id="Phobius"/>
    </source>
</evidence>
<evidence type="ECO:0000256" key="1">
    <source>
        <dbReference type="ARBA" id="ARBA00004141"/>
    </source>
</evidence>
<evidence type="ECO:0000259" key="8">
    <source>
        <dbReference type="Pfam" id="PF02397"/>
    </source>
</evidence>
<evidence type="ECO:0000256" key="3">
    <source>
        <dbReference type="ARBA" id="ARBA00022679"/>
    </source>
</evidence>
<comment type="similarity">
    <text evidence="2">Belongs to the bacterial sugar transferase family.</text>
</comment>
<dbReference type="Pfam" id="PF02397">
    <property type="entry name" value="Bac_transf"/>
    <property type="match status" value="1"/>
</dbReference>
<dbReference type="GeneID" id="93336562"/>
<evidence type="ECO:0000256" key="4">
    <source>
        <dbReference type="ARBA" id="ARBA00022692"/>
    </source>
</evidence>
<sequence length="470" mass="53023">MLEKNQRFKSLLYVLADAALLFIGFLLANYIRFNYVRYFEPGGAGPALAVARDPRNIIAGLATSLVLVLIYWVAGIYSTTRLRGLAERCTKIAAINAAGLLIFIGALYLMHLDDYSRIVLALFYILGTAGVVIERMILRWVDRARRRKGLGLRHILLVGGGKSAALYLRALEHNPYYGFVVDGYLAGIEEPGLGVRYMGSYDALSARLDEIAVDEVVVALEADEIELLPHVFAACDKNGVRITMVPFYSDYLPARPTIDVLDECKLINVRQTPFDNLLNAAVKRGLDIIGSLILIILTSPVMLVTAIGVKLSSPGPVIFRQERIGLNKKPFMMYKFRSMRVNVQQETGWSTDCDPRKTHFGSFIRKFSLDELPQFFNVLKGDMSLVGPRPEVPYHVEHFKEEIPRYLVRQQVRPGCTGWAQIHGLRGDTDIAERIRYDIWYIENWTVALDIKIIFRTVFGGKMVNDEKLQ</sequence>
<dbReference type="InterPro" id="IPR017475">
    <property type="entry name" value="EPS_sugar_tfrase"/>
</dbReference>
<feature type="transmembrane region" description="Helical" evidence="7">
    <location>
        <begin position="288"/>
        <end position="309"/>
    </location>
</feature>
<dbReference type="OrthoDB" id="9808602at2"/>
<dbReference type="NCBIfam" id="TIGR03025">
    <property type="entry name" value="EPS_sugtrans"/>
    <property type="match status" value="1"/>
</dbReference>